<evidence type="ECO:0000259" key="1">
    <source>
        <dbReference type="SMART" id="SM00382"/>
    </source>
</evidence>
<evidence type="ECO:0000313" key="2">
    <source>
        <dbReference type="EMBL" id="MBD8042778.1"/>
    </source>
</evidence>
<sequence length="212" mass="22759">MQILDRTLGQLTAEARALAAGRRRILGITGPPGAGKSTLAAALAEALGPELAVVVPMDGFHLANRILGQLGRQTRKGAIDTFDDGGYAALLCRLKRQEPGDPVIYAPEFDRTLEEPIGSAVPVRPDVPLVITEGNYLLQDSGSWPEARKQLDAAWYLSLAEPVRMQRLAARHAAFGKSPEEARRWAQGSDQVNADLVAARAHTADAVLKLIP</sequence>
<dbReference type="Proteomes" id="UP000652763">
    <property type="component" value="Unassembled WGS sequence"/>
</dbReference>
<accession>A0ABR8YF01</accession>
<dbReference type="RefSeq" id="WP_191745688.1">
    <property type="nucleotide sequence ID" value="NZ_JACSQC010000001.1"/>
</dbReference>
<dbReference type="SMART" id="SM00382">
    <property type="entry name" value="AAA"/>
    <property type="match status" value="1"/>
</dbReference>
<keyword evidence="2" id="KW-0418">Kinase</keyword>
<dbReference type="InterPro" id="IPR027417">
    <property type="entry name" value="P-loop_NTPase"/>
</dbReference>
<evidence type="ECO:0000313" key="3">
    <source>
        <dbReference type="Proteomes" id="UP000652763"/>
    </source>
</evidence>
<comment type="caution">
    <text evidence="2">The sequence shown here is derived from an EMBL/GenBank/DDBJ whole genome shotgun (WGS) entry which is preliminary data.</text>
</comment>
<dbReference type="InterPro" id="IPR003593">
    <property type="entry name" value="AAA+_ATPase"/>
</dbReference>
<organism evidence="2 3">
    <name type="scientific">Arthrobacter pullicola</name>
    <dbReference type="NCBI Taxonomy" id="2762224"/>
    <lineage>
        <taxon>Bacteria</taxon>
        <taxon>Bacillati</taxon>
        <taxon>Actinomycetota</taxon>
        <taxon>Actinomycetes</taxon>
        <taxon>Micrococcales</taxon>
        <taxon>Micrococcaceae</taxon>
        <taxon>Arthrobacter</taxon>
    </lineage>
</organism>
<proteinExistence type="predicted"/>
<feature type="domain" description="AAA+ ATPase" evidence="1">
    <location>
        <begin position="22"/>
        <end position="157"/>
    </location>
</feature>
<reference evidence="2 3" key="1">
    <citation type="submission" date="2020-08" db="EMBL/GenBank/DDBJ databases">
        <title>A Genomic Blueprint of the Chicken Gut Microbiome.</title>
        <authorList>
            <person name="Gilroy R."/>
            <person name="Ravi A."/>
            <person name="Getino M."/>
            <person name="Pursley I."/>
            <person name="Horton D.L."/>
            <person name="Alikhan N.-F."/>
            <person name="Baker D."/>
            <person name="Gharbi K."/>
            <person name="Hall N."/>
            <person name="Watson M."/>
            <person name="Adriaenssens E.M."/>
            <person name="Foster-Nyarko E."/>
            <person name="Jarju S."/>
            <person name="Secka A."/>
            <person name="Antonio M."/>
            <person name="Oren A."/>
            <person name="Chaudhuri R."/>
            <person name="La Ragione R.M."/>
            <person name="Hildebrand F."/>
            <person name="Pallen M.J."/>
        </authorList>
    </citation>
    <scope>NUCLEOTIDE SEQUENCE [LARGE SCALE GENOMIC DNA]</scope>
    <source>
        <strain evidence="2 3">Sa2BUA2</strain>
    </source>
</reference>
<keyword evidence="2" id="KW-0808">Transferase</keyword>
<dbReference type="Gene3D" id="3.40.50.300">
    <property type="entry name" value="P-loop containing nucleotide triphosphate hydrolases"/>
    <property type="match status" value="2"/>
</dbReference>
<dbReference type="NCBIfam" id="NF006743">
    <property type="entry name" value="PRK09270.1-2"/>
    <property type="match status" value="1"/>
</dbReference>
<keyword evidence="3" id="KW-1185">Reference proteome</keyword>
<dbReference type="InterPro" id="IPR003959">
    <property type="entry name" value="ATPase_AAA_core"/>
</dbReference>
<dbReference type="GO" id="GO:0016301">
    <property type="term" value="F:kinase activity"/>
    <property type="evidence" value="ECO:0007669"/>
    <property type="project" value="UniProtKB-KW"/>
</dbReference>
<dbReference type="EMBL" id="JACSQC010000001">
    <property type="protein sequence ID" value="MBD8042778.1"/>
    <property type="molecule type" value="Genomic_DNA"/>
</dbReference>
<gene>
    <name evidence="2" type="ORF">H9638_03025</name>
</gene>
<name>A0ABR8YF01_9MICC</name>
<dbReference type="SUPFAM" id="SSF52540">
    <property type="entry name" value="P-loop containing nucleoside triphosphate hydrolases"/>
    <property type="match status" value="1"/>
</dbReference>
<dbReference type="PANTHER" id="PTHR10285">
    <property type="entry name" value="URIDINE KINASE"/>
    <property type="match status" value="1"/>
</dbReference>
<protein>
    <submittedName>
        <fullName evidence="2">Nucleoside/nucleotide kinase family protein</fullName>
    </submittedName>
</protein>
<dbReference type="Pfam" id="PF00004">
    <property type="entry name" value="AAA"/>
    <property type="match status" value="1"/>
</dbReference>